<evidence type="ECO:0000313" key="3">
    <source>
        <dbReference type="Proteomes" id="UP000256379"/>
    </source>
</evidence>
<organism evidence="2 3">
    <name type="scientific">Helicobacter didelphidarum</name>
    <dbReference type="NCBI Taxonomy" id="2040648"/>
    <lineage>
        <taxon>Bacteria</taxon>
        <taxon>Pseudomonadati</taxon>
        <taxon>Campylobacterota</taxon>
        <taxon>Epsilonproteobacteria</taxon>
        <taxon>Campylobacterales</taxon>
        <taxon>Helicobacteraceae</taxon>
        <taxon>Helicobacter</taxon>
    </lineage>
</organism>
<feature type="chain" id="PRO_5017533198" description="Thioredoxin domain-containing protein" evidence="1">
    <location>
        <begin position="23"/>
        <end position="217"/>
    </location>
</feature>
<name>A0A3D8IJX2_9HELI</name>
<evidence type="ECO:0000256" key="1">
    <source>
        <dbReference type="SAM" id="SignalP"/>
    </source>
</evidence>
<protein>
    <recommendedName>
        <fullName evidence="4">Thioredoxin domain-containing protein</fullName>
    </recommendedName>
</protein>
<feature type="signal peptide" evidence="1">
    <location>
        <begin position="1"/>
        <end position="22"/>
    </location>
</feature>
<gene>
    <name evidence="2" type="ORF">CQA53_06495</name>
</gene>
<dbReference type="Proteomes" id="UP000256379">
    <property type="component" value="Unassembled WGS sequence"/>
</dbReference>
<dbReference type="Gene3D" id="3.40.30.10">
    <property type="entry name" value="Glutaredoxin"/>
    <property type="match status" value="1"/>
</dbReference>
<dbReference type="AlphaFoldDB" id="A0A3D8IJX2"/>
<dbReference type="InterPro" id="IPR036249">
    <property type="entry name" value="Thioredoxin-like_sf"/>
</dbReference>
<reference evidence="2 3" key="1">
    <citation type="submission" date="2018-04" db="EMBL/GenBank/DDBJ databases">
        <title>Novel Campyloabacter and Helicobacter Species and Strains.</title>
        <authorList>
            <person name="Mannion A.J."/>
            <person name="Shen Z."/>
            <person name="Fox J.G."/>
        </authorList>
    </citation>
    <scope>NUCLEOTIDE SEQUENCE [LARGE SCALE GENOMIC DNA]</scope>
    <source>
        <strain evidence="2 3">MIT 17-337</strain>
    </source>
</reference>
<sequence length="217" mass="25545">MLCSYKFLLSVFLLCFSIIFHACSDDLDSKEQVEQYTQEIYLFQDLISHQVLKLQMQDSNNLTQIILQSQHNEKSSILEQNKITLFAIFPQNCNICSMILPHLNNLGSRFENLQIFILHQQENKQINMKDSLISQNLHFQNLIFTTQKNASNKDFTFFLDSLKRRLNVEIKNFNAPLFLMLDKNNFITQSYEGSIIEEMLENDIYMLLDDKENHKSS</sequence>
<comment type="caution">
    <text evidence="2">The sequence shown here is derived from an EMBL/GenBank/DDBJ whole genome shotgun (WGS) entry which is preliminary data.</text>
</comment>
<keyword evidence="3" id="KW-1185">Reference proteome</keyword>
<proteinExistence type="predicted"/>
<dbReference type="RefSeq" id="WP_115543209.1">
    <property type="nucleotide sequence ID" value="NZ_NXLQ01000013.1"/>
</dbReference>
<evidence type="ECO:0000313" key="2">
    <source>
        <dbReference type="EMBL" id="RDU65320.1"/>
    </source>
</evidence>
<dbReference type="EMBL" id="NXLQ01000013">
    <property type="protein sequence ID" value="RDU65320.1"/>
    <property type="molecule type" value="Genomic_DNA"/>
</dbReference>
<accession>A0A3D8IJX2</accession>
<dbReference type="OrthoDB" id="9813820at2"/>
<keyword evidence="1" id="KW-0732">Signal</keyword>
<evidence type="ECO:0008006" key="4">
    <source>
        <dbReference type="Google" id="ProtNLM"/>
    </source>
</evidence>
<dbReference type="SUPFAM" id="SSF52833">
    <property type="entry name" value="Thioredoxin-like"/>
    <property type="match status" value="1"/>
</dbReference>